<evidence type="ECO:0000256" key="2">
    <source>
        <dbReference type="ARBA" id="ARBA00005982"/>
    </source>
</evidence>
<dbReference type="InterPro" id="IPR000109">
    <property type="entry name" value="POT_fam"/>
</dbReference>
<evidence type="ECO:0000313" key="8">
    <source>
        <dbReference type="Proteomes" id="UP001327560"/>
    </source>
</evidence>
<dbReference type="Proteomes" id="UP001327560">
    <property type="component" value="Chromosome 5"/>
</dbReference>
<keyword evidence="3 6" id="KW-0812">Transmembrane</keyword>
<organism evidence="7 8">
    <name type="scientific">Canna indica</name>
    <name type="common">Indian-shot</name>
    <dbReference type="NCBI Taxonomy" id="4628"/>
    <lineage>
        <taxon>Eukaryota</taxon>
        <taxon>Viridiplantae</taxon>
        <taxon>Streptophyta</taxon>
        <taxon>Embryophyta</taxon>
        <taxon>Tracheophyta</taxon>
        <taxon>Spermatophyta</taxon>
        <taxon>Magnoliopsida</taxon>
        <taxon>Liliopsida</taxon>
        <taxon>Zingiberales</taxon>
        <taxon>Cannaceae</taxon>
        <taxon>Canna</taxon>
    </lineage>
</organism>
<dbReference type="Gene3D" id="1.20.1250.20">
    <property type="entry name" value="MFS general substrate transporter like domains"/>
    <property type="match status" value="1"/>
</dbReference>
<dbReference type="InterPro" id="IPR036259">
    <property type="entry name" value="MFS_trans_sf"/>
</dbReference>
<protein>
    <submittedName>
        <fullName evidence="7">Protein NRT1/ PTR FAMILY 1.2</fullName>
    </submittedName>
</protein>
<evidence type="ECO:0000256" key="6">
    <source>
        <dbReference type="SAM" id="Phobius"/>
    </source>
</evidence>
<dbReference type="SUPFAM" id="SSF103473">
    <property type="entry name" value="MFS general substrate transporter"/>
    <property type="match status" value="1"/>
</dbReference>
<dbReference type="GO" id="GO:0022857">
    <property type="term" value="F:transmembrane transporter activity"/>
    <property type="evidence" value="ECO:0007669"/>
    <property type="project" value="InterPro"/>
</dbReference>
<reference evidence="7 8" key="1">
    <citation type="submission" date="2023-10" db="EMBL/GenBank/DDBJ databases">
        <title>Chromosome-scale genome assembly provides insights into flower coloration mechanisms of Canna indica.</title>
        <authorList>
            <person name="Li C."/>
        </authorList>
    </citation>
    <scope>NUCLEOTIDE SEQUENCE [LARGE SCALE GENOMIC DNA]</scope>
    <source>
        <tissue evidence="7">Flower</tissue>
    </source>
</reference>
<feature type="transmembrane region" description="Helical" evidence="6">
    <location>
        <begin position="94"/>
        <end position="119"/>
    </location>
</feature>
<dbReference type="Pfam" id="PF00854">
    <property type="entry name" value="PTR2"/>
    <property type="match status" value="1"/>
</dbReference>
<feature type="transmembrane region" description="Helical" evidence="6">
    <location>
        <begin position="325"/>
        <end position="348"/>
    </location>
</feature>
<evidence type="ECO:0000256" key="4">
    <source>
        <dbReference type="ARBA" id="ARBA00022989"/>
    </source>
</evidence>
<feature type="transmembrane region" description="Helical" evidence="6">
    <location>
        <begin position="172"/>
        <end position="191"/>
    </location>
</feature>
<evidence type="ECO:0000256" key="5">
    <source>
        <dbReference type="ARBA" id="ARBA00023136"/>
    </source>
</evidence>
<keyword evidence="5 6" id="KW-0472">Membrane</keyword>
<evidence type="ECO:0000256" key="3">
    <source>
        <dbReference type="ARBA" id="ARBA00022692"/>
    </source>
</evidence>
<dbReference type="PANTHER" id="PTHR11654">
    <property type="entry name" value="OLIGOPEPTIDE TRANSPORTER-RELATED"/>
    <property type="match status" value="1"/>
</dbReference>
<comment type="similarity">
    <text evidence="2">Belongs to the major facilitator superfamily. Proton-dependent oligopeptide transporter (POT/PTR) (TC 2.A.17) family.</text>
</comment>
<comment type="subcellular location">
    <subcellularLocation>
        <location evidence="1">Membrane</location>
        <topology evidence="1">Multi-pass membrane protein</topology>
    </subcellularLocation>
</comment>
<keyword evidence="8" id="KW-1185">Reference proteome</keyword>
<sequence>MATMIIYLMHEYHMEAAAAASIIFTWQALANILPMFGAYVSDSYLGRFRTIVLASFSCVMGTAMVWLTTMLPGLRPPACELTSSCQSATLPQLAMLFSAFLLISLGSAGIRPCAIAFGADQFTIQNPSKREKTLQAYFNAYYASVGIALIVAFTVIVYIVDRHGWKVGFGVPVGLTALSASLLLLASPLYIKVDSKSNILLGFAQVIVAAIRNRNLDLSKESLVVLRYHYEKSSLNMMVPSDKLRFFNKACLVKNPEEELGIDGVAKNPWRLCTVEQVEDLKSIIRVLPLWSSGFMLGLTMNQTFSVLQAETMDRHIGPNFELPAASISVFIFITLSLWSSCYDPFIFPLIVRITKNPTGLSLKQRMGIGLLLSILATAVATAVEIVRRRTAIKEGFPAIMSMSAMWLVPQNGLVGLAEAFNVIGQVEFFYDQLPKSMHSFAMALWTLGFGVANMTGIVLVKMIDGITGGDGRVSWLTSDLNKGHYEYYYLILTLMGVANFFYFLVCCWAYGNDADEGKKKTRTAKGEGGEENIP</sequence>
<feature type="transmembrane region" description="Helical" evidence="6">
    <location>
        <begin position="369"/>
        <end position="387"/>
    </location>
</feature>
<evidence type="ECO:0000256" key="1">
    <source>
        <dbReference type="ARBA" id="ARBA00004141"/>
    </source>
</evidence>
<gene>
    <name evidence="7" type="ORF">Cni_G17454</name>
</gene>
<feature type="transmembrane region" description="Helical" evidence="6">
    <location>
        <begin position="51"/>
        <end position="74"/>
    </location>
</feature>
<feature type="transmembrane region" description="Helical" evidence="6">
    <location>
        <begin position="16"/>
        <end position="39"/>
    </location>
</feature>
<dbReference type="EMBL" id="CP136894">
    <property type="protein sequence ID" value="WOL08701.1"/>
    <property type="molecule type" value="Genomic_DNA"/>
</dbReference>
<proteinExistence type="inferred from homology"/>
<accession>A0AAQ3QGL7</accession>
<dbReference type="AlphaFoldDB" id="A0AAQ3QGL7"/>
<name>A0AAQ3QGL7_9LILI</name>
<feature type="transmembrane region" description="Helical" evidence="6">
    <location>
        <begin position="140"/>
        <end position="160"/>
    </location>
</feature>
<dbReference type="GO" id="GO:0016020">
    <property type="term" value="C:membrane"/>
    <property type="evidence" value="ECO:0007669"/>
    <property type="project" value="UniProtKB-SubCell"/>
</dbReference>
<keyword evidence="4 6" id="KW-1133">Transmembrane helix</keyword>
<evidence type="ECO:0000313" key="7">
    <source>
        <dbReference type="EMBL" id="WOL08701.1"/>
    </source>
</evidence>
<feature type="transmembrane region" description="Helical" evidence="6">
    <location>
        <begin position="443"/>
        <end position="468"/>
    </location>
</feature>
<feature type="transmembrane region" description="Helical" evidence="6">
    <location>
        <begin position="488"/>
        <end position="511"/>
    </location>
</feature>